<keyword evidence="3" id="KW-1185">Reference proteome</keyword>
<proteinExistence type="predicted"/>
<dbReference type="AlphaFoldDB" id="A0AA38WGJ8"/>
<dbReference type="EMBL" id="JARYMX010000004">
    <property type="protein sequence ID" value="KAJ9551405.1"/>
    <property type="molecule type" value="Genomic_DNA"/>
</dbReference>
<organism evidence="2 3">
    <name type="scientific">Centaurea solstitialis</name>
    <name type="common">yellow star-thistle</name>
    <dbReference type="NCBI Taxonomy" id="347529"/>
    <lineage>
        <taxon>Eukaryota</taxon>
        <taxon>Viridiplantae</taxon>
        <taxon>Streptophyta</taxon>
        <taxon>Embryophyta</taxon>
        <taxon>Tracheophyta</taxon>
        <taxon>Spermatophyta</taxon>
        <taxon>Magnoliopsida</taxon>
        <taxon>eudicotyledons</taxon>
        <taxon>Gunneridae</taxon>
        <taxon>Pentapetalae</taxon>
        <taxon>asterids</taxon>
        <taxon>campanulids</taxon>
        <taxon>Asterales</taxon>
        <taxon>Asteraceae</taxon>
        <taxon>Carduoideae</taxon>
        <taxon>Cardueae</taxon>
        <taxon>Centaureinae</taxon>
        <taxon>Centaurea</taxon>
    </lineage>
</organism>
<feature type="compositionally biased region" description="Polar residues" evidence="1">
    <location>
        <begin position="131"/>
        <end position="141"/>
    </location>
</feature>
<feature type="region of interest" description="Disordered" evidence="1">
    <location>
        <begin position="103"/>
        <end position="152"/>
    </location>
</feature>
<protein>
    <submittedName>
        <fullName evidence="2">Uncharacterized protein</fullName>
    </submittedName>
</protein>
<reference evidence="2" key="1">
    <citation type="submission" date="2023-03" db="EMBL/GenBank/DDBJ databases">
        <title>Chromosome-scale reference genome and RAD-based genetic map of yellow starthistle (Centaurea solstitialis) reveal putative structural variation and QTLs associated with invader traits.</title>
        <authorList>
            <person name="Reatini B."/>
            <person name="Cang F.A."/>
            <person name="Jiang Q."/>
            <person name="Mckibben M.T.W."/>
            <person name="Barker M.S."/>
            <person name="Rieseberg L.H."/>
            <person name="Dlugosch K.M."/>
        </authorList>
    </citation>
    <scope>NUCLEOTIDE SEQUENCE</scope>
    <source>
        <strain evidence="2">CAN-66</strain>
        <tissue evidence="2">Leaf</tissue>
    </source>
</reference>
<dbReference type="Proteomes" id="UP001172457">
    <property type="component" value="Chromosome 4"/>
</dbReference>
<accession>A0AA38WGJ8</accession>
<comment type="caution">
    <text evidence="2">The sequence shown here is derived from an EMBL/GenBank/DDBJ whole genome shotgun (WGS) entry which is preliminary data.</text>
</comment>
<evidence type="ECO:0000313" key="3">
    <source>
        <dbReference type="Proteomes" id="UP001172457"/>
    </source>
</evidence>
<name>A0AA38WGJ8_9ASTR</name>
<gene>
    <name evidence="2" type="ORF">OSB04_015450</name>
</gene>
<evidence type="ECO:0000256" key="1">
    <source>
        <dbReference type="SAM" id="MobiDB-lite"/>
    </source>
</evidence>
<sequence>MGFWDVVMRSIGEKLTGITPDLSTMKRAAYDRSSAAVAKVDQAVRSVDANQYLPSDENRAQIGLFTTTLAKNVGKHVVQEGYKHIPGATVAVKLVSDTMSEMKRENNKDGFKSVQAKMDRSEEDLKKSISQREIPSQNKNLSTHDGDGKCGGSREIFEQQCKIISKI</sequence>
<evidence type="ECO:0000313" key="2">
    <source>
        <dbReference type="EMBL" id="KAJ9551405.1"/>
    </source>
</evidence>
<feature type="compositionally biased region" description="Basic and acidic residues" evidence="1">
    <location>
        <begin position="103"/>
        <end position="127"/>
    </location>
</feature>